<dbReference type="PANTHER" id="PTHR33167">
    <property type="entry name" value="TRANSCRIPTION FACTOR, PUTATIVE (DUF863)-RELATED"/>
    <property type="match status" value="1"/>
</dbReference>
<dbReference type="AlphaFoldDB" id="A0AAV7H071"/>
<dbReference type="InterPro" id="IPR008581">
    <property type="entry name" value="DUF863_pln"/>
</dbReference>
<organism evidence="3 4">
    <name type="scientific">Dendrobium chrysotoxum</name>
    <name type="common">Orchid</name>
    <dbReference type="NCBI Taxonomy" id="161865"/>
    <lineage>
        <taxon>Eukaryota</taxon>
        <taxon>Viridiplantae</taxon>
        <taxon>Streptophyta</taxon>
        <taxon>Embryophyta</taxon>
        <taxon>Tracheophyta</taxon>
        <taxon>Spermatophyta</taxon>
        <taxon>Magnoliopsida</taxon>
        <taxon>Liliopsida</taxon>
        <taxon>Asparagales</taxon>
        <taxon>Orchidaceae</taxon>
        <taxon>Epidendroideae</taxon>
        <taxon>Malaxideae</taxon>
        <taxon>Dendrobiinae</taxon>
        <taxon>Dendrobium</taxon>
    </lineage>
</organism>
<reference evidence="3 4" key="1">
    <citation type="journal article" date="2021" name="Hortic Res">
        <title>Chromosome-scale assembly of the Dendrobium chrysotoxum genome enhances the understanding of orchid evolution.</title>
        <authorList>
            <person name="Zhang Y."/>
            <person name="Zhang G.Q."/>
            <person name="Zhang D."/>
            <person name="Liu X.D."/>
            <person name="Xu X.Y."/>
            <person name="Sun W.H."/>
            <person name="Yu X."/>
            <person name="Zhu X."/>
            <person name="Wang Z.W."/>
            <person name="Zhao X."/>
            <person name="Zhong W.Y."/>
            <person name="Chen H."/>
            <person name="Yin W.L."/>
            <person name="Huang T."/>
            <person name="Niu S.C."/>
            <person name="Liu Z.J."/>
        </authorList>
    </citation>
    <scope>NUCLEOTIDE SEQUENCE [LARGE SCALE GENOMIC DNA]</scope>
    <source>
        <strain evidence="3">Lindl</strain>
    </source>
</reference>
<keyword evidence="1" id="KW-0175">Coiled coil</keyword>
<dbReference type="EMBL" id="JAGFBR010000005">
    <property type="protein sequence ID" value="KAH0467189.1"/>
    <property type="molecule type" value="Genomic_DNA"/>
</dbReference>
<name>A0AAV7H071_DENCH</name>
<sequence>MVVGRTIVYDDRVREDRSWRWRLERSLSAGDGGREDRSWRTVVGKNSGGGRRTRVRMGTKVQFKSYIPIHNVIRNKNEHSSNSWSWYYQDNALSGHLYDGSLLREANGYSLCDKEMLKRTMLEHEATFTKQLKLPCLLFQNLDELVSELHRLYRIQKELMNELKNREKLKLCSTFQTNLFASHMLSEASEELQQMAYVSALSSHGTTGSAMELPLKHFKESGTRYFQMPVETAGPSIEGNFYDPKTIKLPRKNFDLHLPAEVYIDIDDDTITEKQNKPYLEVANPSSITHNADDDNNARLSPRSKADGSITGNSRQRIHHSHKNVSPRMVLADLNEPLKSSSYEEGGDFHFSQVIGSSMEHEEIMKHQLLSNKSSLCRDFFLGNPRQKQTASNSVISDKVECFQGWQSSTNASGKIRSTANGSHGGLYDKVFSVISQLVEEKPNNCDEYDLSRRKKSDKWIGETPSPDTEPFKGTSKLPNLNSSELLVPQVLHPLAKFSHLDDSSISTASFSSWTNLNGVKQIPTAAQLLPSFNGYAVNNCRKTDATSQNPCNPCDNVQYVDGNLKNRVKVDLSSCQNDFHQDLKLDSISHTQTCLPLITSGKSSQTNCLDNVTLDNYNVPADIECSEGFLCAGVRQSLVPSWLRKTQARADSTGIEQSASQLMCLMSDPNVVAPSVNEQKNNKKVSTSICTLVDSSSSLHVMERNEASCSLSNKRILQFPISESIEQGVECDLSSVDIRNQVNMQSLASCMKALDTLVSLPKGELPSSLSTENFSTKISPKIDLERLLNAAEEENKKLNCNLITANKEADLQLIDGNHEVHIREAAENLVAMSLLINNHSHDITCPSIPNSFDTLYWFANFITSTEVSTGISREQPSHCDDDVDGLDMFEYMTLKLKEIKEDEFFHKLQENQNYDDTSTALMPITRSQRGLARKRRQQRDFQKDILPGLTSLSRHEIFEDLQNFGGIMRSSGKSCKTGLSKRSTSHKASNWQSKARQRLKRLAITVTKAKVGSLQNEDGNNKKEISTTGILGWGRTTRRCHRTRLLPGNLSVSLA</sequence>
<dbReference type="Pfam" id="PF05904">
    <property type="entry name" value="DUF863"/>
    <property type="match status" value="2"/>
</dbReference>
<protein>
    <submittedName>
        <fullName evidence="3">Uncharacterized protein</fullName>
    </submittedName>
</protein>
<keyword evidence="4" id="KW-1185">Reference proteome</keyword>
<dbReference type="Proteomes" id="UP000775213">
    <property type="component" value="Unassembled WGS sequence"/>
</dbReference>
<gene>
    <name evidence="3" type="ORF">IEQ34_004427</name>
</gene>
<comment type="caution">
    <text evidence="3">The sequence shown here is derived from an EMBL/GenBank/DDBJ whole genome shotgun (WGS) entry which is preliminary data.</text>
</comment>
<proteinExistence type="predicted"/>
<evidence type="ECO:0000256" key="1">
    <source>
        <dbReference type="SAM" id="Coils"/>
    </source>
</evidence>
<evidence type="ECO:0000256" key="2">
    <source>
        <dbReference type="SAM" id="MobiDB-lite"/>
    </source>
</evidence>
<accession>A0AAV7H071</accession>
<feature type="compositionally biased region" description="Basic residues" evidence="2">
    <location>
        <begin position="316"/>
        <end position="325"/>
    </location>
</feature>
<feature type="region of interest" description="Disordered" evidence="2">
    <location>
        <begin position="281"/>
        <end position="325"/>
    </location>
</feature>
<feature type="coiled-coil region" evidence="1">
    <location>
        <begin position="782"/>
        <end position="809"/>
    </location>
</feature>
<feature type="region of interest" description="Disordered" evidence="2">
    <location>
        <begin position="29"/>
        <end position="52"/>
    </location>
</feature>
<dbReference type="PANTHER" id="PTHR33167:SF4">
    <property type="entry name" value="TRANSCRIPTION FACTOR, PUTATIVE (DUF863)-RELATED"/>
    <property type="match status" value="1"/>
</dbReference>
<evidence type="ECO:0000313" key="4">
    <source>
        <dbReference type="Proteomes" id="UP000775213"/>
    </source>
</evidence>
<evidence type="ECO:0000313" key="3">
    <source>
        <dbReference type="EMBL" id="KAH0467189.1"/>
    </source>
</evidence>